<sequence>MEDNITVLVDAKIEYTKQLTNILVPYIFEGIKSIYETSKGVCKLNNDSNVLMRFQEQLSQIPKWNQEIIDDEYNRIIDNSGCDWLDELVTAVFLSHTKILTSIKSSKKKNKINLKIPKIDHFIHKCYIESAREIWKNPYLFSDNYNQCDYQRNLRDCNNIINDSIQETIRKLLPVKNILKEYLGENDEESNFVPEQYRDNLRKLVKKELELVKRDESNNDESLDTISSNDINIENNDLLKIVDVESGKNQKKLEVENIKELATTELNKELETTELNKELETTELHKELETTELHKELETTELPKELETTELNKELETTKLHKELETTELNKELETTELNKELETTELNKELETTELNKELETTELLKELETTELLKELETTELQKKLETTELNKELEPTELKNEEIKNNTDEGSLNLEINEINLENDMNSKKCEKNKEEIKDINLINNIINNDLYNKNLDNDSSVSDTEELDLNDIEGLEGDSELNEIKLDNLNFKKININDMNVESLDLDDLNLEQNVETEDIEVQKPVEEDSNIKKIVIDDDRNNLKKFTKDKKSFRFFD</sequence>
<name>A0A5B8HY81_9VIRU</name>
<reference evidence="1" key="1">
    <citation type="submission" date="2018-11" db="EMBL/GenBank/DDBJ databases">
        <title>A distinct lineage of giant viruses engineers rhodopsin photosystems in predatory marine eukaryotes.</title>
        <authorList>
            <person name="Needham D.M."/>
            <person name="Yoshizawa S."/>
            <person name="Hosaka T."/>
            <person name="Poirier C."/>
            <person name="Choi C.-J."/>
            <person name="Hehenberger E."/>
            <person name="Irwin N.A.T."/>
            <person name="Wilken S."/>
            <person name="Yung C.-M."/>
            <person name="Bachy C."/>
            <person name="Kurihara R."/>
            <person name="Nakajima Y."/>
            <person name="Kojima K."/>
            <person name="Kimura-Someya T."/>
            <person name="Leonard G."/>
            <person name="Malmstrom R.R."/>
            <person name="Mende D."/>
            <person name="Olson D.K."/>
            <person name="Sudo Y."/>
            <person name="Sudek S."/>
            <person name="Richards T.A."/>
            <person name="DeLong E.F."/>
            <person name="Keeling P.J."/>
            <person name="Santoro A.E."/>
            <person name="Shirouzu M."/>
            <person name="Iwasaki W."/>
            <person name="Worden A.Z."/>
        </authorList>
    </citation>
    <scope>NUCLEOTIDE SEQUENCE</scope>
</reference>
<dbReference type="EMBL" id="MK250089">
    <property type="protein sequence ID" value="QDY52210.1"/>
    <property type="molecule type" value="Genomic_DNA"/>
</dbReference>
<dbReference type="InterPro" id="IPR043913">
    <property type="entry name" value="DUF5764"/>
</dbReference>
<evidence type="ECO:0000313" key="1">
    <source>
        <dbReference type="EMBL" id="QDY52210.1"/>
    </source>
</evidence>
<gene>
    <name evidence="1" type="ORF">5_7</name>
</gene>
<protein>
    <submittedName>
        <fullName evidence="1">Uncharacterized protein</fullName>
    </submittedName>
</protein>
<proteinExistence type="predicted"/>
<organism evidence="1">
    <name type="scientific">Mimiviridae sp. ChoanoV1</name>
    <dbReference type="NCBI Taxonomy" id="2596887"/>
    <lineage>
        <taxon>Viruses</taxon>
        <taxon>Varidnaviria</taxon>
        <taxon>Bamfordvirae</taxon>
        <taxon>Nucleocytoviricota</taxon>
        <taxon>Megaviricetes</taxon>
        <taxon>Imitervirales</taxon>
        <taxon>Schizomimiviridae</taxon>
    </lineage>
</organism>
<dbReference type="Pfam" id="PF19068">
    <property type="entry name" value="DUF5764"/>
    <property type="match status" value="1"/>
</dbReference>
<accession>A0A5B8HY81</accession>